<sequence>MGSFGIADDTASGRDSIEIQGIRVRYPSSLQIDPLVLLLAECIAPIHARITT</sequence>
<evidence type="ECO:0000313" key="2">
    <source>
        <dbReference type="Proteomes" id="UP000828390"/>
    </source>
</evidence>
<comment type="caution">
    <text evidence="1">The sequence shown here is derived from an EMBL/GenBank/DDBJ whole genome shotgun (WGS) entry which is preliminary data.</text>
</comment>
<reference evidence="1" key="1">
    <citation type="journal article" date="2019" name="bioRxiv">
        <title>The Genome of the Zebra Mussel, Dreissena polymorpha: A Resource for Invasive Species Research.</title>
        <authorList>
            <person name="McCartney M.A."/>
            <person name="Auch B."/>
            <person name="Kono T."/>
            <person name="Mallez S."/>
            <person name="Zhang Y."/>
            <person name="Obille A."/>
            <person name="Becker A."/>
            <person name="Abrahante J.E."/>
            <person name="Garbe J."/>
            <person name="Badalamenti J.P."/>
            <person name="Herman A."/>
            <person name="Mangelson H."/>
            <person name="Liachko I."/>
            <person name="Sullivan S."/>
            <person name="Sone E.D."/>
            <person name="Koren S."/>
            <person name="Silverstein K.A.T."/>
            <person name="Beckman K.B."/>
            <person name="Gohl D.M."/>
        </authorList>
    </citation>
    <scope>NUCLEOTIDE SEQUENCE</scope>
    <source>
        <strain evidence="1">Duluth1</strain>
        <tissue evidence="1">Whole animal</tissue>
    </source>
</reference>
<name>A0A9D4EG30_DREPO</name>
<dbReference type="Proteomes" id="UP000828390">
    <property type="component" value="Unassembled WGS sequence"/>
</dbReference>
<dbReference type="EMBL" id="JAIWYP010000009">
    <property type="protein sequence ID" value="KAH3779018.1"/>
    <property type="molecule type" value="Genomic_DNA"/>
</dbReference>
<gene>
    <name evidence="1" type="ORF">DPMN_180497</name>
</gene>
<reference evidence="1" key="2">
    <citation type="submission" date="2020-11" db="EMBL/GenBank/DDBJ databases">
        <authorList>
            <person name="McCartney M.A."/>
            <person name="Auch B."/>
            <person name="Kono T."/>
            <person name="Mallez S."/>
            <person name="Becker A."/>
            <person name="Gohl D.M."/>
            <person name="Silverstein K.A.T."/>
            <person name="Koren S."/>
            <person name="Bechman K.B."/>
            <person name="Herman A."/>
            <person name="Abrahante J.E."/>
            <person name="Garbe J."/>
        </authorList>
    </citation>
    <scope>NUCLEOTIDE SEQUENCE</scope>
    <source>
        <strain evidence="1">Duluth1</strain>
        <tissue evidence="1">Whole animal</tissue>
    </source>
</reference>
<organism evidence="1 2">
    <name type="scientific">Dreissena polymorpha</name>
    <name type="common">Zebra mussel</name>
    <name type="synonym">Mytilus polymorpha</name>
    <dbReference type="NCBI Taxonomy" id="45954"/>
    <lineage>
        <taxon>Eukaryota</taxon>
        <taxon>Metazoa</taxon>
        <taxon>Spiralia</taxon>
        <taxon>Lophotrochozoa</taxon>
        <taxon>Mollusca</taxon>
        <taxon>Bivalvia</taxon>
        <taxon>Autobranchia</taxon>
        <taxon>Heteroconchia</taxon>
        <taxon>Euheterodonta</taxon>
        <taxon>Imparidentia</taxon>
        <taxon>Neoheterodontei</taxon>
        <taxon>Myida</taxon>
        <taxon>Dreissenoidea</taxon>
        <taxon>Dreissenidae</taxon>
        <taxon>Dreissena</taxon>
    </lineage>
</organism>
<proteinExistence type="predicted"/>
<accession>A0A9D4EG30</accession>
<keyword evidence="2" id="KW-1185">Reference proteome</keyword>
<protein>
    <submittedName>
        <fullName evidence="1">Uncharacterized protein</fullName>
    </submittedName>
</protein>
<dbReference type="AlphaFoldDB" id="A0A9D4EG30"/>
<evidence type="ECO:0000313" key="1">
    <source>
        <dbReference type="EMBL" id="KAH3779018.1"/>
    </source>
</evidence>